<keyword evidence="1" id="KW-0812">Transmembrane</keyword>
<keyword evidence="3" id="KW-1185">Reference proteome</keyword>
<protein>
    <submittedName>
        <fullName evidence="2">Uncharacterized protein</fullName>
    </submittedName>
</protein>
<evidence type="ECO:0000313" key="3">
    <source>
        <dbReference type="Proteomes" id="UP001054945"/>
    </source>
</evidence>
<sequence length="121" mass="14478">MRKVWLHDDYSCCISAQKWIFSRLLHCDSLPSRVAHRRHAMSFFLRKWIFLHTLIAHFPFFGHLFNQFKHPGWFCVRGGPHNFSITVWQHCSAQRQWTAVVQLGNRPDSEEGNFRHPTEFL</sequence>
<gene>
    <name evidence="2" type="ORF">CEXT_171371</name>
</gene>
<evidence type="ECO:0000313" key="2">
    <source>
        <dbReference type="EMBL" id="GIZ01879.1"/>
    </source>
</evidence>
<dbReference type="EMBL" id="BPLR01018733">
    <property type="protein sequence ID" value="GIZ01879.1"/>
    <property type="molecule type" value="Genomic_DNA"/>
</dbReference>
<keyword evidence="1" id="KW-1133">Transmembrane helix</keyword>
<keyword evidence="1" id="KW-0472">Membrane</keyword>
<evidence type="ECO:0000256" key="1">
    <source>
        <dbReference type="SAM" id="Phobius"/>
    </source>
</evidence>
<accession>A0AAV4Y4Q8</accession>
<feature type="transmembrane region" description="Helical" evidence="1">
    <location>
        <begin position="48"/>
        <end position="65"/>
    </location>
</feature>
<dbReference type="Proteomes" id="UP001054945">
    <property type="component" value="Unassembled WGS sequence"/>
</dbReference>
<name>A0AAV4Y4Q8_CAEEX</name>
<dbReference type="AlphaFoldDB" id="A0AAV4Y4Q8"/>
<organism evidence="2 3">
    <name type="scientific">Caerostris extrusa</name>
    <name type="common">Bark spider</name>
    <name type="synonym">Caerostris bankana</name>
    <dbReference type="NCBI Taxonomy" id="172846"/>
    <lineage>
        <taxon>Eukaryota</taxon>
        <taxon>Metazoa</taxon>
        <taxon>Ecdysozoa</taxon>
        <taxon>Arthropoda</taxon>
        <taxon>Chelicerata</taxon>
        <taxon>Arachnida</taxon>
        <taxon>Araneae</taxon>
        <taxon>Araneomorphae</taxon>
        <taxon>Entelegynae</taxon>
        <taxon>Araneoidea</taxon>
        <taxon>Araneidae</taxon>
        <taxon>Caerostris</taxon>
    </lineage>
</organism>
<reference evidence="2 3" key="1">
    <citation type="submission" date="2021-06" db="EMBL/GenBank/DDBJ databases">
        <title>Caerostris extrusa draft genome.</title>
        <authorList>
            <person name="Kono N."/>
            <person name="Arakawa K."/>
        </authorList>
    </citation>
    <scope>NUCLEOTIDE SEQUENCE [LARGE SCALE GENOMIC DNA]</scope>
</reference>
<comment type="caution">
    <text evidence="2">The sequence shown here is derived from an EMBL/GenBank/DDBJ whole genome shotgun (WGS) entry which is preliminary data.</text>
</comment>
<proteinExistence type="predicted"/>